<name>A0ABR1K798_9PEZI</name>
<keyword evidence="4" id="KW-0863">Zinc-finger</keyword>
<keyword evidence="3" id="KW-0479">Metal-binding</keyword>
<evidence type="ECO:0000256" key="3">
    <source>
        <dbReference type="ARBA" id="ARBA00022723"/>
    </source>
</evidence>
<dbReference type="Gene3D" id="3.90.70.80">
    <property type="match status" value="1"/>
</dbReference>
<dbReference type="EMBL" id="JBBPHU010000022">
    <property type="protein sequence ID" value="KAK7508974.1"/>
    <property type="molecule type" value="Genomic_DNA"/>
</dbReference>
<keyword evidence="12" id="KW-1185">Reference proteome</keyword>
<evidence type="ECO:0000313" key="12">
    <source>
        <dbReference type="Proteomes" id="UP001363622"/>
    </source>
</evidence>
<protein>
    <recommendedName>
        <fullName evidence="9">Ubiquitin thioesterase OTU</fullName>
        <ecNumber evidence="9">3.4.19.12</ecNumber>
    </recommendedName>
</protein>
<proteinExistence type="predicted"/>
<dbReference type="Pfam" id="PF21403">
    <property type="entry name" value="OTU1_UBXL"/>
    <property type="match status" value="1"/>
</dbReference>
<dbReference type="Pfam" id="PF24560">
    <property type="entry name" value="zf-C2H2_OTU1_C"/>
    <property type="match status" value="1"/>
</dbReference>
<dbReference type="SUPFAM" id="SSF54001">
    <property type="entry name" value="Cysteine proteinases"/>
    <property type="match status" value="1"/>
</dbReference>
<evidence type="ECO:0000256" key="6">
    <source>
        <dbReference type="ARBA" id="ARBA00022801"/>
    </source>
</evidence>
<comment type="subcellular location">
    <subcellularLocation>
        <location evidence="9">Cytoplasm</location>
    </subcellularLocation>
</comment>
<comment type="catalytic activity">
    <reaction evidence="1 9">
        <text>Thiol-dependent hydrolysis of ester, thioester, amide, peptide and isopeptide bonds formed by the C-terminal Gly of ubiquitin (a 76-residue protein attached to proteins as an intracellular targeting signal).</text>
        <dbReference type="EC" id="3.4.19.12"/>
    </reaction>
</comment>
<organism evidence="11 12">
    <name type="scientific">Phyllosticta citriasiana</name>
    <dbReference type="NCBI Taxonomy" id="595635"/>
    <lineage>
        <taxon>Eukaryota</taxon>
        <taxon>Fungi</taxon>
        <taxon>Dikarya</taxon>
        <taxon>Ascomycota</taxon>
        <taxon>Pezizomycotina</taxon>
        <taxon>Dothideomycetes</taxon>
        <taxon>Dothideomycetes incertae sedis</taxon>
        <taxon>Botryosphaeriales</taxon>
        <taxon>Phyllostictaceae</taxon>
        <taxon>Phyllosticta</taxon>
    </lineage>
</organism>
<dbReference type="PROSITE" id="PS50802">
    <property type="entry name" value="OTU"/>
    <property type="match status" value="1"/>
</dbReference>
<comment type="caution">
    <text evidence="11">The sequence shown here is derived from an EMBL/GenBank/DDBJ whole genome shotgun (WGS) entry which is preliminary data.</text>
</comment>
<keyword evidence="5 9" id="KW-0833">Ubl conjugation pathway</keyword>
<evidence type="ECO:0000256" key="1">
    <source>
        <dbReference type="ARBA" id="ARBA00000707"/>
    </source>
</evidence>
<sequence length="343" mass="37808">MRMRVRGPSGVKNVTLSEDAMVAELQSLIAESSGVPLYDLKIGYPPQPLNLEEFEPTVFLKDTGLKLDGEQLLVAPRSINEQLSHPLQNTTPAVAAPLPGSQAHAANQASELQQPLGLSRKANNIESEPPELYVPSQGMSMVLRVMPDDNSCLFRAVGTAVLGDSLDVMRELRGIVAEAIQNLAREQPDLYNEATLEKSPDDYCRWIQRDDAWGGAVELGILADRFDVEICSIDVQHLRLDRYNEGMPKRIIVVYSGIHYDTIALTSSPTDPEVKAIFQFDSLDDEVLDKAKQLCRILQERHYYTDTAGLGIKCKICGWTGNGEMAAIEHATATSHSDFGEID</sequence>
<keyword evidence="6 9" id="KW-0378">Hydrolase</keyword>
<keyword evidence="7 9" id="KW-0788">Thiol protease</keyword>
<dbReference type="InterPro" id="IPR048857">
    <property type="entry name" value="OTU1_Ubl"/>
</dbReference>
<accession>A0ABR1K798</accession>
<comment type="function">
    <text evidence="9">Hydrolase that can remove conjugated ubiquitin from proteins and may therefore play an important regulatory role at the level of protein turnover by preventing degradation.</text>
</comment>
<evidence type="ECO:0000256" key="4">
    <source>
        <dbReference type="ARBA" id="ARBA00022771"/>
    </source>
</evidence>
<dbReference type="EC" id="3.4.19.12" evidence="9"/>
<dbReference type="Proteomes" id="UP001363622">
    <property type="component" value="Unassembled WGS sequence"/>
</dbReference>
<dbReference type="PANTHER" id="PTHR13312">
    <property type="entry name" value="HIV-INDUCED PROTEIN-7-LIKE PROTEASE"/>
    <property type="match status" value="1"/>
</dbReference>
<evidence type="ECO:0000256" key="2">
    <source>
        <dbReference type="ARBA" id="ARBA00022670"/>
    </source>
</evidence>
<keyword evidence="9" id="KW-0963">Cytoplasm</keyword>
<dbReference type="Pfam" id="PF02338">
    <property type="entry name" value="OTU"/>
    <property type="match status" value="1"/>
</dbReference>
<dbReference type="Gene3D" id="3.10.20.90">
    <property type="entry name" value="Phosphatidylinositol 3-kinase Catalytic Subunit, Chain A, domain 1"/>
    <property type="match status" value="1"/>
</dbReference>
<dbReference type="InterPro" id="IPR038765">
    <property type="entry name" value="Papain-like_cys_pep_sf"/>
</dbReference>
<evidence type="ECO:0000256" key="8">
    <source>
        <dbReference type="ARBA" id="ARBA00022833"/>
    </source>
</evidence>
<gene>
    <name evidence="11" type="ORF">IWZ03DRAFT_419237</name>
</gene>
<evidence type="ECO:0000256" key="9">
    <source>
        <dbReference type="RuleBase" id="RU367104"/>
    </source>
</evidence>
<evidence type="ECO:0000259" key="10">
    <source>
        <dbReference type="PROSITE" id="PS50802"/>
    </source>
</evidence>
<dbReference type="InterPro" id="IPR003323">
    <property type="entry name" value="OTU_dom"/>
</dbReference>
<dbReference type="InterPro" id="IPR057766">
    <property type="entry name" value="Znf-C2H2_OTU1-like_C"/>
</dbReference>
<feature type="domain" description="OTU" evidence="10">
    <location>
        <begin position="141"/>
        <end position="266"/>
    </location>
</feature>
<keyword evidence="2" id="KW-0645">Protease</keyword>
<evidence type="ECO:0000256" key="7">
    <source>
        <dbReference type="ARBA" id="ARBA00022807"/>
    </source>
</evidence>
<keyword evidence="8" id="KW-0862">Zinc</keyword>
<dbReference type="CDD" id="cd22745">
    <property type="entry name" value="OTU_OTU1"/>
    <property type="match status" value="1"/>
</dbReference>
<reference evidence="11 12" key="1">
    <citation type="submission" date="2024-04" db="EMBL/GenBank/DDBJ databases">
        <title>Phyllosticta paracitricarpa is synonymous to the EU quarantine fungus P. citricarpa based on phylogenomic analyses.</title>
        <authorList>
            <consortium name="Lawrence Berkeley National Laboratory"/>
            <person name="Van Ingen-Buijs V.A."/>
            <person name="Van Westerhoven A.C."/>
            <person name="Haridas S."/>
            <person name="Skiadas P."/>
            <person name="Martin F."/>
            <person name="Groenewald J.Z."/>
            <person name="Crous P.W."/>
            <person name="Seidl M.F."/>
        </authorList>
    </citation>
    <scope>NUCLEOTIDE SEQUENCE [LARGE SCALE GENOMIC DNA]</scope>
    <source>
        <strain evidence="11 12">CBS 123371</strain>
    </source>
</reference>
<evidence type="ECO:0000313" key="11">
    <source>
        <dbReference type="EMBL" id="KAK7508974.1"/>
    </source>
</evidence>
<evidence type="ECO:0000256" key="5">
    <source>
        <dbReference type="ARBA" id="ARBA00022786"/>
    </source>
</evidence>
<dbReference type="PANTHER" id="PTHR13312:SF0">
    <property type="entry name" value="UBIQUITIN THIOESTERASE OTU1"/>
    <property type="match status" value="1"/>
</dbReference>